<proteinExistence type="predicted"/>
<name>A0A5E4VQD8_9BURK</name>
<dbReference type="AlphaFoldDB" id="A0A5E4VQD8"/>
<dbReference type="RefSeq" id="WP_150680062.1">
    <property type="nucleotide sequence ID" value="NZ_CABPSK010000002.1"/>
</dbReference>
<dbReference type="Proteomes" id="UP000366945">
    <property type="component" value="Unassembled WGS sequence"/>
</dbReference>
<sequence>MKLHDIESSRLPEIADSVKECVNLGEWLLFKVESSMDGQEASFYLKTATSVFELSDSGRVLHEVKDGVEKLEIDELFYFSDIRKPISLSNMSL</sequence>
<dbReference type="GeneID" id="300404850"/>
<gene>
    <name evidence="1" type="ORF">PPN31114_02828</name>
</gene>
<evidence type="ECO:0000313" key="2">
    <source>
        <dbReference type="Proteomes" id="UP000366945"/>
    </source>
</evidence>
<dbReference type="OrthoDB" id="6506858at2"/>
<keyword evidence="2" id="KW-1185">Reference proteome</keyword>
<protein>
    <submittedName>
        <fullName evidence="1">Uncharacterized protein</fullName>
    </submittedName>
</protein>
<reference evidence="1 2" key="1">
    <citation type="submission" date="2019-08" db="EMBL/GenBank/DDBJ databases">
        <authorList>
            <person name="Peeters C."/>
        </authorList>
    </citation>
    <scope>NUCLEOTIDE SEQUENCE [LARGE SCALE GENOMIC DNA]</scope>
    <source>
        <strain evidence="1 2">LMG 31114</strain>
    </source>
</reference>
<organism evidence="1 2">
    <name type="scientific">Pandoraea pneumonica</name>
    <dbReference type="NCBI Taxonomy" id="2508299"/>
    <lineage>
        <taxon>Bacteria</taxon>
        <taxon>Pseudomonadati</taxon>
        <taxon>Pseudomonadota</taxon>
        <taxon>Betaproteobacteria</taxon>
        <taxon>Burkholderiales</taxon>
        <taxon>Burkholderiaceae</taxon>
        <taxon>Pandoraea</taxon>
    </lineage>
</organism>
<dbReference type="EMBL" id="CABPSK010000002">
    <property type="protein sequence ID" value="VVE14542.1"/>
    <property type="molecule type" value="Genomic_DNA"/>
</dbReference>
<evidence type="ECO:0000313" key="1">
    <source>
        <dbReference type="EMBL" id="VVE14542.1"/>
    </source>
</evidence>
<accession>A0A5E4VQD8</accession>